<dbReference type="Proteomes" id="UP001500827">
    <property type="component" value="Unassembled WGS sequence"/>
</dbReference>
<proteinExistence type="predicted"/>
<keyword evidence="2" id="KW-0812">Transmembrane</keyword>
<keyword evidence="2" id="KW-1133">Transmembrane helix</keyword>
<accession>A0ABP7L2A0</accession>
<feature type="compositionally biased region" description="Basic residues" evidence="1">
    <location>
        <begin position="85"/>
        <end position="99"/>
    </location>
</feature>
<feature type="region of interest" description="Disordered" evidence="1">
    <location>
        <begin position="85"/>
        <end position="111"/>
    </location>
</feature>
<keyword evidence="2" id="KW-0472">Membrane</keyword>
<reference evidence="4" key="1">
    <citation type="journal article" date="2019" name="Int. J. Syst. Evol. Microbiol.">
        <title>The Global Catalogue of Microorganisms (GCM) 10K type strain sequencing project: providing services to taxonomists for standard genome sequencing and annotation.</title>
        <authorList>
            <consortium name="The Broad Institute Genomics Platform"/>
            <consortium name="The Broad Institute Genome Sequencing Center for Infectious Disease"/>
            <person name="Wu L."/>
            <person name="Ma J."/>
        </authorList>
    </citation>
    <scope>NUCLEOTIDE SEQUENCE [LARGE SCALE GENOMIC DNA]</scope>
    <source>
        <strain evidence="4">JCM 17543</strain>
    </source>
</reference>
<comment type="caution">
    <text evidence="3">The sequence shown here is derived from an EMBL/GenBank/DDBJ whole genome shotgun (WGS) entry which is preliminary data.</text>
</comment>
<evidence type="ECO:0000256" key="2">
    <source>
        <dbReference type="SAM" id="Phobius"/>
    </source>
</evidence>
<gene>
    <name evidence="3" type="ORF">GCM10022276_10140</name>
</gene>
<protein>
    <submittedName>
        <fullName evidence="3">Uncharacterized protein</fullName>
    </submittedName>
</protein>
<dbReference type="EMBL" id="BAABBM010000001">
    <property type="protein sequence ID" value="GAA3892913.1"/>
    <property type="molecule type" value="Genomic_DNA"/>
</dbReference>
<name>A0ABP7L2A0_9SPHN</name>
<evidence type="ECO:0000313" key="3">
    <source>
        <dbReference type="EMBL" id="GAA3892913.1"/>
    </source>
</evidence>
<evidence type="ECO:0000313" key="4">
    <source>
        <dbReference type="Proteomes" id="UP001500827"/>
    </source>
</evidence>
<keyword evidence="4" id="KW-1185">Reference proteome</keyword>
<sequence length="111" mass="12539">MLRKIGRLFTIKTRWEAWLVIYAIALGAVERGRHYLDIYPGSMGWMLALACTGVVFIAGAKLLDSVRPADPALTVGPYAAAQRRRAPIGRNRPTLRRHRPFEASRISRHKD</sequence>
<feature type="transmembrane region" description="Helical" evidence="2">
    <location>
        <begin position="42"/>
        <end position="63"/>
    </location>
</feature>
<organism evidence="3 4">
    <name type="scientific">Sphingomonas limnosediminicola</name>
    <dbReference type="NCBI Taxonomy" id="940133"/>
    <lineage>
        <taxon>Bacteria</taxon>
        <taxon>Pseudomonadati</taxon>
        <taxon>Pseudomonadota</taxon>
        <taxon>Alphaproteobacteria</taxon>
        <taxon>Sphingomonadales</taxon>
        <taxon>Sphingomonadaceae</taxon>
        <taxon>Sphingomonas</taxon>
    </lineage>
</organism>
<evidence type="ECO:0000256" key="1">
    <source>
        <dbReference type="SAM" id="MobiDB-lite"/>
    </source>
</evidence>